<reference evidence="2 3" key="1">
    <citation type="submission" date="2019-05" db="EMBL/GenBank/DDBJ databases">
        <title>Another draft genome of Portunus trituberculatus and its Hox gene families provides insights of decapod evolution.</title>
        <authorList>
            <person name="Jeong J.-H."/>
            <person name="Song I."/>
            <person name="Kim S."/>
            <person name="Choi T."/>
            <person name="Kim D."/>
            <person name="Ryu S."/>
            <person name="Kim W."/>
        </authorList>
    </citation>
    <scope>NUCLEOTIDE SEQUENCE [LARGE SCALE GENOMIC DNA]</scope>
    <source>
        <tissue evidence="2">Muscle</tissue>
    </source>
</reference>
<dbReference type="AlphaFoldDB" id="A0A5B7FRL7"/>
<keyword evidence="3" id="KW-1185">Reference proteome</keyword>
<proteinExistence type="predicted"/>
<protein>
    <submittedName>
        <fullName evidence="2">Uncharacterized protein</fullName>
    </submittedName>
</protein>
<accession>A0A5B7FRL7</accession>
<feature type="region of interest" description="Disordered" evidence="1">
    <location>
        <begin position="37"/>
        <end position="57"/>
    </location>
</feature>
<evidence type="ECO:0000256" key="1">
    <source>
        <dbReference type="SAM" id="MobiDB-lite"/>
    </source>
</evidence>
<organism evidence="2 3">
    <name type="scientific">Portunus trituberculatus</name>
    <name type="common">Swimming crab</name>
    <name type="synonym">Neptunus trituberculatus</name>
    <dbReference type="NCBI Taxonomy" id="210409"/>
    <lineage>
        <taxon>Eukaryota</taxon>
        <taxon>Metazoa</taxon>
        <taxon>Ecdysozoa</taxon>
        <taxon>Arthropoda</taxon>
        <taxon>Crustacea</taxon>
        <taxon>Multicrustacea</taxon>
        <taxon>Malacostraca</taxon>
        <taxon>Eumalacostraca</taxon>
        <taxon>Eucarida</taxon>
        <taxon>Decapoda</taxon>
        <taxon>Pleocyemata</taxon>
        <taxon>Brachyura</taxon>
        <taxon>Eubrachyura</taxon>
        <taxon>Portunoidea</taxon>
        <taxon>Portunidae</taxon>
        <taxon>Portuninae</taxon>
        <taxon>Portunus</taxon>
    </lineage>
</organism>
<evidence type="ECO:0000313" key="2">
    <source>
        <dbReference type="EMBL" id="MPC47899.1"/>
    </source>
</evidence>
<gene>
    <name evidence="2" type="ORF">E2C01_041660</name>
</gene>
<sequence>MGAHALPSGGRLAHFPSYFPQFYSYLAVLVQCSRRDTLATPPPEPQPAGAGQGPPDVAIKRKIPTTKRRVHTGSLNTFCLRSAQGHFPANKLVLTALPRTYLASHAAGSLHVQSCVLQPLNAHHRHKSSMCRVREGGERAGQGGAEGGHG</sequence>
<dbReference type="Proteomes" id="UP000324222">
    <property type="component" value="Unassembled WGS sequence"/>
</dbReference>
<dbReference type="EMBL" id="VSRR010007989">
    <property type="protein sequence ID" value="MPC47899.1"/>
    <property type="molecule type" value="Genomic_DNA"/>
</dbReference>
<comment type="caution">
    <text evidence="2">The sequence shown here is derived from an EMBL/GenBank/DDBJ whole genome shotgun (WGS) entry which is preliminary data.</text>
</comment>
<evidence type="ECO:0000313" key="3">
    <source>
        <dbReference type="Proteomes" id="UP000324222"/>
    </source>
</evidence>
<name>A0A5B7FRL7_PORTR</name>